<sequence length="123" mass="13237">MGETFGKRLHTSALLVDLRLQVADGFPRTGQFFLRRSERGLLTRRTLPLDLPLQFAEARLQGLCAGIDAHESGGVGAFHVAYLLTQSRRSLLHVGQRRIILGPAAAAVAGSNGLPQSAQMSFG</sequence>
<name>A0A084XYI8_9PROT</name>
<comment type="caution">
    <text evidence="1">The sequence shown here is derived from an EMBL/GenBank/DDBJ whole genome shotgun (WGS) entry which is preliminary data.</text>
</comment>
<evidence type="ECO:0000313" key="1">
    <source>
        <dbReference type="EMBL" id="KFB67532.1"/>
    </source>
</evidence>
<proteinExistence type="predicted"/>
<dbReference type="AlphaFoldDB" id="A0A084XYI8"/>
<accession>A0A084XYI8</accession>
<protein>
    <submittedName>
        <fullName evidence="1">Uncharacterized protein</fullName>
    </submittedName>
</protein>
<evidence type="ECO:0000313" key="2">
    <source>
        <dbReference type="Proteomes" id="UP000019812"/>
    </source>
</evidence>
<dbReference type="Proteomes" id="UP000019812">
    <property type="component" value="Unassembled WGS sequence"/>
</dbReference>
<organism evidence="1 2">
    <name type="scientific">Candidatus Accumulibacter vicinus</name>
    <dbReference type="NCBI Taxonomy" id="2954382"/>
    <lineage>
        <taxon>Bacteria</taxon>
        <taxon>Pseudomonadati</taxon>
        <taxon>Pseudomonadota</taxon>
        <taxon>Betaproteobacteria</taxon>
        <taxon>Candidatus Accumulibacter</taxon>
    </lineage>
</organism>
<reference evidence="1 2" key="1">
    <citation type="submission" date="2014-07" db="EMBL/GenBank/DDBJ databases">
        <title>Expanding our view of genomic diversity in Candidatus Accumulibacter clades.</title>
        <authorList>
            <person name="Skennerton C.T."/>
            <person name="Barr J.J."/>
            <person name="Slater F.R."/>
            <person name="Bond P.L."/>
            <person name="Tyson G.W."/>
        </authorList>
    </citation>
    <scope>NUCLEOTIDE SEQUENCE [LARGE SCALE GENOMIC DNA]</scope>
    <source>
        <strain evidence="2">SK-01</strain>
    </source>
</reference>
<gene>
    <name evidence="1" type="ORF">CAPSK01_002973</name>
</gene>
<dbReference type="EMBL" id="JDSS02000027">
    <property type="protein sequence ID" value="KFB67532.1"/>
    <property type="molecule type" value="Genomic_DNA"/>
</dbReference>